<keyword evidence="6" id="KW-1185">Reference proteome</keyword>
<dbReference type="STRING" id="1344416.A0A138ZZY7"/>
<evidence type="ECO:0000256" key="3">
    <source>
        <dbReference type="ARBA" id="ARBA00023242"/>
    </source>
</evidence>
<dbReference type="CDD" id="cd22965">
    <property type="entry name" value="DD_DPY30_SDC1"/>
    <property type="match status" value="1"/>
</dbReference>
<dbReference type="Gene3D" id="1.20.890.10">
    <property type="entry name" value="cAMP-dependent protein kinase regulatory subunit, dimerization-anchoring domain"/>
    <property type="match status" value="1"/>
</dbReference>
<dbReference type="GO" id="GO:0005634">
    <property type="term" value="C:nucleus"/>
    <property type="evidence" value="ECO:0007669"/>
    <property type="project" value="UniProtKB-SubCell"/>
</dbReference>
<dbReference type="OrthoDB" id="417678at2759"/>
<comment type="subcellular location">
    <subcellularLocation>
        <location evidence="1">Nucleus</location>
    </subcellularLocation>
</comment>
<dbReference type="InterPro" id="IPR007858">
    <property type="entry name" value="Dpy-30_motif"/>
</dbReference>
<gene>
    <name evidence="5" type="ORF">M427DRAFT_140029</name>
</gene>
<dbReference type="InterPro" id="IPR049629">
    <property type="entry name" value="DPY30_SDC1_DD"/>
</dbReference>
<dbReference type="AlphaFoldDB" id="A0A138ZZY7"/>
<proteinExistence type="inferred from homology"/>
<evidence type="ECO:0000256" key="4">
    <source>
        <dbReference type="SAM" id="MobiDB-lite"/>
    </source>
</evidence>
<name>A0A138ZZY7_GONPJ</name>
<feature type="region of interest" description="Disordered" evidence="4">
    <location>
        <begin position="1"/>
        <end position="24"/>
    </location>
</feature>
<keyword evidence="3" id="KW-0539">Nucleus</keyword>
<protein>
    <submittedName>
        <fullName evidence="5">Uncharacterized protein</fullName>
    </submittedName>
</protein>
<sequence length="71" mass="7509">MDTSQGAKESGGLHGLSKQLEDILGSERLPPSQVQALPVRAYLDQTVVPVLMEGLKAVARERPANPSGSIL</sequence>
<organism evidence="5 6">
    <name type="scientific">Gonapodya prolifera (strain JEL478)</name>
    <name type="common">Monoblepharis prolifera</name>
    <dbReference type="NCBI Taxonomy" id="1344416"/>
    <lineage>
        <taxon>Eukaryota</taxon>
        <taxon>Fungi</taxon>
        <taxon>Fungi incertae sedis</taxon>
        <taxon>Chytridiomycota</taxon>
        <taxon>Chytridiomycota incertae sedis</taxon>
        <taxon>Monoblepharidomycetes</taxon>
        <taxon>Monoblepharidales</taxon>
        <taxon>Gonapodyaceae</taxon>
        <taxon>Gonapodya</taxon>
    </lineage>
</organism>
<reference evidence="5 6" key="1">
    <citation type="journal article" date="2015" name="Genome Biol. Evol.">
        <title>Phylogenomic analyses indicate that early fungi evolved digesting cell walls of algal ancestors of land plants.</title>
        <authorList>
            <person name="Chang Y."/>
            <person name="Wang S."/>
            <person name="Sekimoto S."/>
            <person name="Aerts A.L."/>
            <person name="Choi C."/>
            <person name="Clum A."/>
            <person name="LaButti K.M."/>
            <person name="Lindquist E.A."/>
            <person name="Yee Ngan C."/>
            <person name="Ohm R.A."/>
            <person name="Salamov A.A."/>
            <person name="Grigoriev I.V."/>
            <person name="Spatafora J.W."/>
            <person name="Berbee M.L."/>
        </authorList>
    </citation>
    <scope>NUCLEOTIDE SEQUENCE [LARGE SCALE GENOMIC DNA]</scope>
    <source>
        <strain evidence="5 6">JEL478</strain>
    </source>
</reference>
<dbReference type="Proteomes" id="UP000070544">
    <property type="component" value="Unassembled WGS sequence"/>
</dbReference>
<evidence type="ECO:0000313" key="6">
    <source>
        <dbReference type="Proteomes" id="UP000070544"/>
    </source>
</evidence>
<evidence type="ECO:0000256" key="2">
    <source>
        <dbReference type="ARBA" id="ARBA00010849"/>
    </source>
</evidence>
<dbReference type="Pfam" id="PF05186">
    <property type="entry name" value="Dpy-30"/>
    <property type="match status" value="1"/>
</dbReference>
<evidence type="ECO:0000313" key="5">
    <source>
        <dbReference type="EMBL" id="KXS10071.1"/>
    </source>
</evidence>
<comment type="similarity">
    <text evidence="2">Belongs to the dpy-30 family.</text>
</comment>
<accession>A0A138ZZY7</accession>
<evidence type="ECO:0000256" key="1">
    <source>
        <dbReference type="ARBA" id="ARBA00004123"/>
    </source>
</evidence>
<dbReference type="EMBL" id="KQ965838">
    <property type="protein sequence ID" value="KXS10071.1"/>
    <property type="molecule type" value="Genomic_DNA"/>
</dbReference>